<dbReference type="Gene3D" id="3.40.50.2300">
    <property type="match status" value="1"/>
</dbReference>
<dbReference type="EMBL" id="BMIA01000002">
    <property type="protein sequence ID" value="GGH35495.1"/>
    <property type="molecule type" value="Genomic_DNA"/>
</dbReference>
<dbReference type="InterPro" id="IPR051015">
    <property type="entry name" value="EvgA-like"/>
</dbReference>
<evidence type="ECO:0000259" key="2">
    <source>
        <dbReference type="PROSITE" id="PS50110"/>
    </source>
</evidence>
<sequence>MKKVLLRALNLFRPQTNLFNQQDMNVALVDEHPVFRTGIRGMLKSQFEKLGTLEAGCMEDLEKIIQLDIFDVIIIGLSEEHPEIDYALLKRVMKKNPLTSFIVYASAPDHKLARSLVRMGVRGILTKHACADELVTCVRSVLSGNPYLSPEMLAGIHKKAKRTVNEANPT</sequence>
<comment type="caution">
    <text evidence="3">The sequence shown here is derived from an EMBL/GenBank/DDBJ whole genome shotgun (WGS) entry which is preliminary data.</text>
</comment>
<accession>A0ABQ1YR10</accession>
<dbReference type="InterPro" id="IPR001789">
    <property type="entry name" value="Sig_transdc_resp-reg_receiver"/>
</dbReference>
<keyword evidence="4" id="KW-1185">Reference proteome</keyword>
<evidence type="ECO:0000313" key="3">
    <source>
        <dbReference type="EMBL" id="GGH35495.1"/>
    </source>
</evidence>
<organism evidence="3 4">
    <name type="scientific">Dyadobacter endophyticus</name>
    <dbReference type="NCBI Taxonomy" id="1749036"/>
    <lineage>
        <taxon>Bacteria</taxon>
        <taxon>Pseudomonadati</taxon>
        <taxon>Bacteroidota</taxon>
        <taxon>Cytophagia</taxon>
        <taxon>Cytophagales</taxon>
        <taxon>Spirosomataceae</taxon>
        <taxon>Dyadobacter</taxon>
    </lineage>
</organism>
<evidence type="ECO:0000313" key="4">
    <source>
        <dbReference type="Proteomes" id="UP000600214"/>
    </source>
</evidence>
<comment type="caution">
    <text evidence="1">Lacks conserved residue(s) required for the propagation of feature annotation.</text>
</comment>
<dbReference type="PANTHER" id="PTHR45566:SF1">
    <property type="entry name" value="HTH-TYPE TRANSCRIPTIONAL REGULATOR YHJB-RELATED"/>
    <property type="match status" value="1"/>
</dbReference>
<dbReference type="SUPFAM" id="SSF52172">
    <property type="entry name" value="CheY-like"/>
    <property type="match status" value="1"/>
</dbReference>
<dbReference type="InterPro" id="IPR058245">
    <property type="entry name" value="NreC/VraR/RcsB-like_REC"/>
</dbReference>
<dbReference type="CDD" id="cd17535">
    <property type="entry name" value="REC_NarL-like"/>
    <property type="match status" value="1"/>
</dbReference>
<dbReference type="Proteomes" id="UP000600214">
    <property type="component" value="Unassembled WGS sequence"/>
</dbReference>
<protein>
    <recommendedName>
        <fullName evidence="2">Response regulatory domain-containing protein</fullName>
    </recommendedName>
</protein>
<dbReference type="PANTHER" id="PTHR45566">
    <property type="entry name" value="HTH-TYPE TRANSCRIPTIONAL REGULATOR YHJB-RELATED"/>
    <property type="match status" value="1"/>
</dbReference>
<dbReference type="PROSITE" id="PS50110">
    <property type="entry name" value="RESPONSE_REGULATORY"/>
    <property type="match status" value="1"/>
</dbReference>
<gene>
    <name evidence="3" type="ORF">GCM10007423_27160</name>
</gene>
<proteinExistence type="predicted"/>
<reference evidence="4" key="1">
    <citation type="journal article" date="2019" name="Int. J. Syst. Evol. Microbiol.">
        <title>The Global Catalogue of Microorganisms (GCM) 10K type strain sequencing project: providing services to taxonomists for standard genome sequencing and annotation.</title>
        <authorList>
            <consortium name="The Broad Institute Genomics Platform"/>
            <consortium name="The Broad Institute Genome Sequencing Center for Infectious Disease"/>
            <person name="Wu L."/>
            <person name="Ma J."/>
        </authorList>
    </citation>
    <scope>NUCLEOTIDE SEQUENCE [LARGE SCALE GENOMIC DNA]</scope>
    <source>
        <strain evidence="4">CGMCC 1.15288</strain>
    </source>
</reference>
<feature type="domain" description="Response regulatory" evidence="2">
    <location>
        <begin position="25"/>
        <end position="142"/>
    </location>
</feature>
<dbReference type="InterPro" id="IPR011006">
    <property type="entry name" value="CheY-like_superfamily"/>
</dbReference>
<name>A0ABQ1YR10_9BACT</name>
<evidence type="ECO:0000256" key="1">
    <source>
        <dbReference type="PROSITE-ProRule" id="PRU00169"/>
    </source>
</evidence>